<dbReference type="PANTHER" id="PTHR12143:SF39">
    <property type="entry name" value="SECRETED PROTEIN"/>
    <property type="match status" value="1"/>
</dbReference>
<dbReference type="GO" id="GO:0005975">
    <property type="term" value="P:carbohydrate metabolic process"/>
    <property type="evidence" value="ECO:0007669"/>
    <property type="project" value="InterPro"/>
</dbReference>
<reference evidence="2" key="2">
    <citation type="submission" date="2022-12" db="EMBL/GenBank/DDBJ databases">
        <authorList>
            <person name="Sun Q."/>
            <person name="Kim S."/>
        </authorList>
    </citation>
    <scope>NUCLEOTIDE SEQUENCE</scope>
    <source>
        <strain evidence="2">KCTC 12344</strain>
    </source>
</reference>
<dbReference type="InterPro" id="IPR012939">
    <property type="entry name" value="Glyco_hydro_92"/>
</dbReference>
<dbReference type="EMBL" id="BMWW01000005">
    <property type="protein sequence ID" value="GGY97471.1"/>
    <property type="molecule type" value="Genomic_DNA"/>
</dbReference>
<protein>
    <recommendedName>
        <fullName evidence="1">Glycosyl hydrolase family 92 domain-containing protein</fullName>
    </recommendedName>
</protein>
<dbReference type="InterPro" id="IPR050883">
    <property type="entry name" value="PNGase"/>
</dbReference>
<feature type="domain" description="Glycosyl hydrolase family 92" evidence="1">
    <location>
        <begin position="7"/>
        <end position="205"/>
    </location>
</feature>
<dbReference type="GO" id="GO:0006516">
    <property type="term" value="P:glycoprotein catabolic process"/>
    <property type="evidence" value="ECO:0007669"/>
    <property type="project" value="TreeGrafter"/>
</dbReference>
<dbReference type="FunFam" id="3.30.2080.10:FF:000001">
    <property type="entry name" value="Alpha-1,2-mannosidase subfamily"/>
    <property type="match status" value="1"/>
</dbReference>
<sequence length="226" mass="24536">MQSNFGSDYTEGSAWQYSWCMPHDNAGLIAMLGGDSGLVAKIDQVFDAKVDDDVYAHMEDISGLIGHYAHGNEPSHHVAYLYNYAGAPSKTQARLAQIVASQYSARPDGLAGNDDLGQMSAWLAFTALGFYPVAPGSNEYVIGRPFVDRAVLKVADGKTFTIRAENLSEVNGYVGKVTLKGQPLERSFIRHEEIMAGGERVFSMQAAPKGEWGRAMGARPYSLTGY</sequence>
<reference evidence="2" key="1">
    <citation type="journal article" date="2014" name="Int. J. Syst. Evol. Microbiol.">
        <title>Complete genome sequence of Corynebacterium casei LMG S-19264T (=DSM 44701T), isolated from a smear-ripened cheese.</title>
        <authorList>
            <consortium name="US DOE Joint Genome Institute (JGI-PGF)"/>
            <person name="Walter F."/>
            <person name="Albersmeier A."/>
            <person name="Kalinowski J."/>
            <person name="Ruckert C."/>
        </authorList>
    </citation>
    <scope>NUCLEOTIDE SEQUENCE</scope>
    <source>
        <strain evidence="2">KCTC 12344</strain>
    </source>
</reference>
<evidence type="ECO:0000259" key="1">
    <source>
        <dbReference type="Pfam" id="PF07971"/>
    </source>
</evidence>
<organism evidence="2 3">
    <name type="scientific">Pseudoduganella plicata</name>
    <dbReference type="NCBI Taxonomy" id="321984"/>
    <lineage>
        <taxon>Bacteria</taxon>
        <taxon>Pseudomonadati</taxon>
        <taxon>Pseudomonadota</taxon>
        <taxon>Betaproteobacteria</taxon>
        <taxon>Burkholderiales</taxon>
        <taxon>Oxalobacteraceae</taxon>
        <taxon>Telluria group</taxon>
        <taxon>Pseudoduganella</taxon>
    </lineage>
</organism>
<gene>
    <name evidence="2" type="ORF">GCM10007388_33970</name>
</gene>
<dbReference type="Proteomes" id="UP000619512">
    <property type="component" value="Unassembled WGS sequence"/>
</dbReference>
<dbReference type="Gene3D" id="3.30.2080.10">
    <property type="entry name" value="GH92 mannosidase domain"/>
    <property type="match status" value="1"/>
</dbReference>
<dbReference type="GO" id="GO:0000224">
    <property type="term" value="F:peptide-N4-(N-acetyl-beta-glucosaminyl)asparagine amidase activity"/>
    <property type="evidence" value="ECO:0007669"/>
    <property type="project" value="TreeGrafter"/>
</dbReference>
<dbReference type="PANTHER" id="PTHR12143">
    <property type="entry name" value="PEPTIDE N-GLYCANASE PNGASE -RELATED"/>
    <property type="match status" value="1"/>
</dbReference>
<dbReference type="Pfam" id="PF07971">
    <property type="entry name" value="Glyco_hydro_92"/>
    <property type="match status" value="1"/>
</dbReference>
<proteinExistence type="predicted"/>
<evidence type="ECO:0000313" key="2">
    <source>
        <dbReference type="EMBL" id="GGY97471.1"/>
    </source>
</evidence>
<accession>A0AA87Y4Q1</accession>
<dbReference type="SUPFAM" id="SSF48208">
    <property type="entry name" value="Six-hairpin glycosidases"/>
    <property type="match status" value="1"/>
</dbReference>
<evidence type="ECO:0000313" key="3">
    <source>
        <dbReference type="Proteomes" id="UP000619512"/>
    </source>
</evidence>
<dbReference type="GO" id="GO:0005829">
    <property type="term" value="C:cytosol"/>
    <property type="evidence" value="ECO:0007669"/>
    <property type="project" value="TreeGrafter"/>
</dbReference>
<name>A0AA87Y4Q1_9BURK</name>
<dbReference type="AlphaFoldDB" id="A0AA87Y4Q1"/>
<dbReference type="InterPro" id="IPR008928">
    <property type="entry name" value="6-hairpin_glycosidase_sf"/>
</dbReference>
<comment type="caution">
    <text evidence="2">The sequence shown here is derived from an EMBL/GenBank/DDBJ whole genome shotgun (WGS) entry which is preliminary data.</text>
</comment>